<dbReference type="GO" id="GO:0003700">
    <property type="term" value="F:DNA-binding transcription factor activity"/>
    <property type="evidence" value="ECO:0007669"/>
    <property type="project" value="TreeGrafter"/>
</dbReference>
<name>A0A0H3J9Y3_CLOPA</name>
<dbReference type="PROSITE" id="PS51078">
    <property type="entry name" value="ICLR_ED"/>
    <property type="match status" value="1"/>
</dbReference>
<dbReference type="SUPFAM" id="SSF55781">
    <property type="entry name" value="GAF domain-like"/>
    <property type="match status" value="1"/>
</dbReference>
<dbReference type="AlphaFoldDB" id="A0A0H3J9Y3"/>
<evidence type="ECO:0000256" key="3">
    <source>
        <dbReference type="ARBA" id="ARBA00023163"/>
    </source>
</evidence>
<dbReference type="SUPFAM" id="SSF46785">
    <property type="entry name" value="Winged helix' DNA-binding domain"/>
    <property type="match status" value="1"/>
</dbReference>
<dbReference type="SMART" id="SM00346">
    <property type="entry name" value="HTH_ICLR"/>
    <property type="match status" value="1"/>
</dbReference>
<dbReference type="EMBL" id="CP009268">
    <property type="protein sequence ID" value="AJA53066.1"/>
    <property type="molecule type" value="Genomic_DNA"/>
</dbReference>
<dbReference type="PANTHER" id="PTHR30136">
    <property type="entry name" value="HELIX-TURN-HELIX TRANSCRIPTIONAL REGULATOR, ICLR FAMILY"/>
    <property type="match status" value="1"/>
</dbReference>
<organism evidence="7 10">
    <name type="scientific">Clostridium pasteurianum DSM 525 = ATCC 6013</name>
    <dbReference type="NCBI Taxonomy" id="1262449"/>
    <lineage>
        <taxon>Bacteria</taxon>
        <taxon>Bacillati</taxon>
        <taxon>Bacillota</taxon>
        <taxon>Clostridia</taxon>
        <taxon>Eubacteriales</taxon>
        <taxon>Clostridiaceae</taxon>
        <taxon>Clostridium</taxon>
    </lineage>
</organism>
<dbReference type="GO" id="GO:0045892">
    <property type="term" value="P:negative regulation of DNA-templated transcription"/>
    <property type="evidence" value="ECO:0007669"/>
    <property type="project" value="TreeGrafter"/>
</dbReference>
<feature type="domain" description="HTH iclR-type" evidence="5">
    <location>
        <begin position="4"/>
        <end position="66"/>
    </location>
</feature>
<dbReference type="Proteomes" id="UP000030905">
    <property type="component" value="Chromosome"/>
</dbReference>
<keyword evidence="3" id="KW-0804">Transcription</keyword>
<protein>
    <submittedName>
        <fullName evidence="7">Transcriptional regulator, IclR family</fullName>
    </submittedName>
</protein>
<dbReference type="InterPro" id="IPR036388">
    <property type="entry name" value="WH-like_DNA-bd_sf"/>
</dbReference>
<dbReference type="KEGG" id="cpat:CLPA_c30120"/>
<dbReference type="InterPro" id="IPR029016">
    <property type="entry name" value="GAF-like_dom_sf"/>
</dbReference>
<dbReference type="PATRIC" id="fig|1262449.3.peg.2273"/>
<dbReference type="Gene3D" id="1.10.10.10">
    <property type="entry name" value="Winged helix-like DNA-binding domain superfamily/Winged helix DNA-binding domain"/>
    <property type="match status" value="1"/>
</dbReference>
<dbReference type="Pfam" id="PF01614">
    <property type="entry name" value="IclR_C"/>
    <property type="match status" value="1"/>
</dbReference>
<evidence type="ECO:0000313" key="7">
    <source>
        <dbReference type="EMBL" id="AJA53066.1"/>
    </source>
</evidence>
<proteinExistence type="predicted"/>
<dbReference type="eggNOG" id="COG1414">
    <property type="taxonomic scope" value="Bacteria"/>
</dbReference>
<evidence type="ECO:0000259" key="4">
    <source>
        <dbReference type="PROSITE" id="PS50024"/>
    </source>
</evidence>
<evidence type="ECO:0000259" key="6">
    <source>
        <dbReference type="PROSITE" id="PS51078"/>
    </source>
</evidence>
<reference evidence="8" key="2">
    <citation type="submission" date="2015-10" db="EMBL/GenBank/DDBJ databases">
        <title>Improved Draft Genome Sequence of Clostridium pasteurianum Strain ATCC 6013 (DSM 525) Using a Hybrid Next-Generation Sequencing Approach.</title>
        <authorList>
            <person name="Pyne M.E."/>
            <person name="Utturkar S.M."/>
            <person name="Brown S.D."/>
            <person name="Moo-Young M."/>
            <person name="Chung D.A."/>
            <person name="Chou P.C."/>
        </authorList>
    </citation>
    <scope>NUCLEOTIDE SEQUENCE</scope>
    <source>
        <strain evidence="8">ATCC 6013</strain>
    </source>
</reference>
<dbReference type="RefSeq" id="WP_003445326.1">
    <property type="nucleotide sequence ID" value="NZ_ANZB01000007.1"/>
</dbReference>
<accession>A0A0H3J9Y3</accession>
<evidence type="ECO:0000256" key="1">
    <source>
        <dbReference type="ARBA" id="ARBA00023015"/>
    </source>
</evidence>
<sequence>MKTIQSIDKAIFVLEQVSKYNGKLTLTDISTALDMKITTLHGIISTLEYRDFLYKNPENGKYYLGVKLFEMGKTYESDISLIDIIHPYIEKLANKFSETVHLAVPFKNKILYIDKVESPYPLRLTSMVGTTEKAYDSAIGLVILAHLSAADCEKFIHEFNSEEQEDKKTTELMNIFKEIKQNGFHIKFEAENDFYCIASPLINSKSVVVGAISIVIPNHRYNDNLSKEISCKLKEISESLKHLI</sequence>
<reference evidence="8 9" key="3">
    <citation type="journal article" name="Genome Announc.">
        <title>Improved Draft Genome Sequence of Clostridium pasteurianum Strain ATCC 6013 (DSM 525) Using a Hybrid Next-Generation Sequencing Approach.</title>
        <authorList>
            <person name="Pyne M.E."/>
            <person name="Utturkar S."/>
            <person name="Brown S.D."/>
            <person name="Moo-Young M."/>
            <person name="Chung D.A."/>
            <person name="Chou C.P."/>
        </authorList>
    </citation>
    <scope>NUCLEOTIDE SEQUENCE [LARGE SCALE GENOMIC DNA]</scope>
    <source>
        <strain evidence="8 9">ATCC 6013</strain>
    </source>
</reference>
<dbReference type="Pfam" id="PF09339">
    <property type="entry name" value="HTH_IclR"/>
    <property type="match status" value="1"/>
</dbReference>
<dbReference type="GO" id="GO:0003677">
    <property type="term" value="F:DNA binding"/>
    <property type="evidence" value="ECO:0007669"/>
    <property type="project" value="UniProtKB-KW"/>
</dbReference>
<dbReference type="EMBL" id="JPGY02000001">
    <property type="protein sequence ID" value="KRU10926.1"/>
    <property type="molecule type" value="Genomic_DNA"/>
</dbReference>
<feature type="domain" description="SEA" evidence="4">
    <location>
        <begin position="206"/>
        <end position="244"/>
    </location>
</feature>
<reference evidence="7 10" key="1">
    <citation type="journal article" date="2015" name="Genome Announc.">
        <title>Complete Genome Sequence of the Nitrogen-Fixing and Solvent-Producing Clostridium pasteurianum DSM 525.</title>
        <authorList>
            <person name="Poehlein A."/>
            <person name="Grosse-Honebrink A."/>
            <person name="Zhang Y."/>
            <person name="Minton N.P."/>
            <person name="Daniel R."/>
        </authorList>
    </citation>
    <scope>NUCLEOTIDE SEQUENCE [LARGE SCALE GENOMIC DNA]</scope>
    <source>
        <strain evidence="7">DSM 525</strain>
        <strain evidence="10">DSM 525 / ATCC 6013</strain>
    </source>
</reference>
<keyword evidence="10" id="KW-1185">Reference proteome</keyword>
<dbReference type="InterPro" id="IPR014757">
    <property type="entry name" value="Tscrpt_reg_IclR_C"/>
</dbReference>
<dbReference type="InterPro" id="IPR036390">
    <property type="entry name" value="WH_DNA-bd_sf"/>
</dbReference>
<dbReference type="PROSITE" id="PS50024">
    <property type="entry name" value="SEA"/>
    <property type="match status" value="1"/>
</dbReference>
<dbReference type="InterPro" id="IPR005471">
    <property type="entry name" value="Tscrpt_reg_IclR_N"/>
</dbReference>
<dbReference type="Gene3D" id="3.30.450.40">
    <property type="match status" value="1"/>
</dbReference>
<keyword evidence="2" id="KW-0238">DNA-binding</keyword>
<dbReference type="Proteomes" id="UP000028042">
    <property type="component" value="Unassembled WGS sequence"/>
</dbReference>
<dbReference type="GeneID" id="93075131"/>
<dbReference type="InterPro" id="IPR050707">
    <property type="entry name" value="HTH_MetabolicPath_Reg"/>
</dbReference>
<evidence type="ECO:0000259" key="5">
    <source>
        <dbReference type="PROSITE" id="PS51077"/>
    </source>
</evidence>
<gene>
    <name evidence="7" type="ORF">CLPA_c30120</name>
    <name evidence="8" type="ORF">CP6013_00173</name>
</gene>
<dbReference type="InterPro" id="IPR000082">
    <property type="entry name" value="SEA_dom"/>
</dbReference>
<dbReference type="PANTHER" id="PTHR30136:SF24">
    <property type="entry name" value="HTH-TYPE TRANSCRIPTIONAL REPRESSOR ALLR"/>
    <property type="match status" value="1"/>
</dbReference>
<keyword evidence="1" id="KW-0805">Transcription regulation</keyword>
<feature type="domain" description="IclR-ED" evidence="6">
    <location>
        <begin position="67"/>
        <end position="244"/>
    </location>
</feature>
<dbReference type="KEGG" id="cpae:CPAST_c30120"/>
<dbReference type="PROSITE" id="PS51077">
    <property type="entry name" value="HTH_ICLR"/>
    <property type="match status" value="1"/>
</dbReference>
<evidence type="ECO:0000313" key="8">
    <source>
        <dbReference type="EMBL" id="KRU10926.1"/>
    </source>
</evidence>
<evidence type="ECO:0000313" key="10">
    <source>
        <dbReference type="Proteomes" id="UP000030905"/>
    </source>
</evidence>
<evidence type="ECO:0000256" key="2">
    <source>
        <dbReference type="ARBA" id="ARBA00023125"/>
    </source>
</evidence>
<evidence type="ECO:0000313" key="9">
    <source>
        <dbReference type="Proteomes" id="UP000028042"/>
    </source>
</evidence>